<name>A0AAE8N2G4_9PEZI</name>
<protein>
    <submittedName>
        <fullName evidence="2">Uncharacterized protein</fullName>
    </submittedName>
</protein>
<evidence type="ECO:0000256" key="1">
    <source>
        <dbReference type="SAM" id="MobiDB-lite"/>
    </source>
</evidence>
<dbReference type="EMBL" id="ONZQ02000011">
    <property type="protein sequence ID" value="SPO04792.1"/>
    <property type="molecule type" value="Genomic_DNA"/>
</dbReference>
<organism evidence="2 3">
    <name type="scientific">Cephalotrichum gorgonifer</name>
    <dbReference type="NCBI Taxonomy" id="2041049"/>
    <lineage>
        <taxon>Eukaryota</taxon>
        <taxon>Fungi</taxon>
        <taxon>Dikarya</taxon>
        <taxon>Ascomycota</taxon>
        <taxon>Pezizomycotina</taxon>
        <taxon>Sordariomycetes</taxon>
        <taxon>Hypocreomycetidae</taxon>
        <taxon>Microascales</taxon>
        <taxon>Microascaceae</taxon>
        <taxon>Cephalotrichum</taxon>
    </lineage>
</organism>
<comment type="caution">
    <text evidence="2">The sequence shown here is derived from an EMBL/GenBank/DDBJ whole genome shotgun (WGS) entry which is preliminary data.</text>
</comment>
<gene>
    <name evidence="2" type="ORF">DNG_07477</name>
</gene>
<accession>A0AAE8N2G4</accession>
<dbReference type="AlphaFoldDB" id="A0AAE8N2G4"/>
<feature type="compositionally biased region" description="Polar residues" evidence="1">
    <location>
        <begin position="77"/>
        <end position="86"/>
    </location>
</feature>
<keyword evidence="3" id="KW-1185">Reference proteome</keyword>
<sequence length="411" mass="46086">MENMIRDPVTWELCQHLYIEERSEWPDILAEARRQMHQAGAATALVALGKSRDDQSEVHDDQGNFYDDHAAIDIQSSATNEPTQGQDLATSDSDSDEDSPSSPLGSSATTDATDPEDDDGWEDLEDDLQEEALTFYRLLSDHFSYAFADANRFAAIQDDRLAASQARWRHERPNTRPERWGSLLRFEVSSLPEAVAPSRGSQGRLGMRRSGYGGAQEIFLRAGEVLGFNEEVFEEDKNERAERERRESERMDWENGTANMWDLEFEEGMIESDFNDIVERGFDEGIINTGCDDTTDDESEPHDPGSDNGDSDDTLEYGPDPDILGDELSDDQDEDMVDEFDEEPDYHQDGDMDLDDEDDDDFGFGRDLISAEFDVEMMDGGGGSGVCALGGTGRLGSMVNKGYKLFRHLLR</sequence>
<proteinExistence type="predicted"/>
<feature type="region of interest" description="Disordered" evidence="1">
    <location>
        <begin position="285"/>
        <end position="359"/>
    </location>
</feature>
<feature type="compositionally biased region" description="Acidic residues" evidence="1">
    <location>
        <begin position="323"/>
        <end position="344"/>
    </location>
</feature>
<feature type="compositionally biased region" description="Acidic residues" evidence="1">
    <location>
        <begin position="113"/>
        <end position="122"/>
    </location>
</feature>
<evidence type="ECO:0000313" key="3">
    <source>
        <dbReference type="Proteomes" id="UP001187682"/>
    </source>
</evidence>
<dbReference type="Proteomes" id="UP001187682">
    <property type="component" value="Unassembled WGS sequence"/>
</dbReference>
<reference evidence="2" key="1">
    <citation type="submission" date="2018-03" db="EMBL/GenBank/DDBJ databases">
        <authorList>
            <person name="Guldener U."/>
        </authorList>
    </citation>
    <scope>NUCLEOTIDE SEQUENCE</scope>
</reference>
<evidence type="ECO:0000313" key="2">
    <source>
        <dbReference type="EMBL" id="SPO04792.1"/>
    </source>
</evidence>
<feature type="compositionally biased region" description="Low complexity" evidence="1">
    <location>
        <begin position="100"/>
        <end position="112"/>
    </location>
</feature>
<feature type="region of interest" description="Disordered" evidence="1">
    <location>
        <begin position="77"/>
        <end position="122"/>
    </location>
</feature>